<accession>A0ABP7C472</accession>
<evidence type="ECO:0000313" key="2">
    <source>
        <dbReference type="EMBL" id="GAA3674833.1"/>
    </source>
</evidence>
<reference evidence="3" key="1">
    <citation type="journal article" date="2019" name="Int. J. Syst. Evol. Microbiol.">
        <title>The Global Catalogue of Microorganisms (GCM) 10K type strain sequencing project: providing services to taxonomists for standard genome sequencing and annotation.</title>
        <authorList>
            <consortium name="The Broad Institute Genomics Platform"/>
            <consortium name="The Broad Institute Genome Sequencing Center for Infectious Disease"/>
            <person name="Wu L."/>
            <person name="Ma J."/>
        </authorList>
    </citation>
    <scope>NUCLEOTIDE SEQUENCE [LARGE SCALE GENOMIC DNA]</scope>
    <source>
        <strain evidence="3">JCM 16904</strain>
    </source>
</reference>
<sequence>MSQGLHLSLRSGPSDAVTVPPGVARRPAALPSTPVCCCWTTFAGLDVRTRERLQETLARVPQHTGKTIVLVTRDLDEAIPQRRRRAVAMEVAEVPFERKVAASHG</sequence>
<dbReference type="InterPro" id="IPR027417">
    <property type="entry name" value="P-loop_NTPase"/>
</dbReference>
<dbReference type="Gene3D" id="3.40.50.300">
    <property type="entry name" value="P-loop containing nucleotide triphosphate hydrolases"/>
    <property type="match status" value="1"/>
</dbReference>
<evidence type="ECO:0000256" key="1">
    <source>
        <dbReference type="SAM" id="MobiDB-lite"/>
    </source>
</evidence>
<organism evidence="2 3">
    <name type="scientific">Nonomuraea antimicrobica</name>
    <dbReference type="NCBI Taxonomy" id="561173"/>
    <lineage>
        <taxon>Bacteria</taxon>
        <taxon>Bacillati</taxon>
        <taxon>Actinomycetota</taxon>
        <taxon>Actinomycetes</taxon>
        <taxon>Streptosporangiales</taxon>
        <taxon>Streptosporangiaceae</taxon>
        <taxon>Nonomuraea</taxon>
    </lineage>
</organism>
<proteinExistence type="predicted"/>
<feature type="region of interest" description="Disordered" evidence="1">
    <location>
        <begin position="1"/>
        <end position="20"/>
    </location>
</feature>
<comment type="caution">
    <text evidence="2">The sequence shown here is derived from an EMBL/GenBank/DDBJ whole genome shotgun (WGS) entry which is preliminary data.</text>
</comment>
<keyword evidence="3" id="KW-1185">Reference proteome</keyword>
<gene>
    <name evidence="2" type="ORF">GCM10022224_043910</name>
</gene>
<evidence type="ECO:0000313" key="3">
    <source>
        <dbReference type="Proteomes" id="UP001500902"/>
    </source>
</evidence>
<protein>
    <submittedName>
        <fullName evidence="2">Uncharacterized protein</fullName>
    </submittedName>
</protein>
<dbReference type="RefSeq" id="WP_344880909.1">
    <property type="nucleotide sequence ID" value="NZ_BAAAZP010000082.1"/>
</dbReference>
<dbReference type="SUPFAM" id="SSF52540">
    <property type="entry name" value="P-loop containing nucleoside triphosphate hydrolases"/>
    <property type="match status" value="1"/>
</dbReference>
<dbReference type="Proteomes" id="UP001500902">
    <property type="component" value="Unassembled WGS sequence"/>
</dbReference>
<name>A0ABP7C472_9ACTN</name>
<dbReference type="EMBL" id="BAAAZP010000082">
    <property type="protein sequence ID" value="GAA3674833.1"/>
    <property type="molecule type" value="Genomic_DNA"/>
</dbReference>